<proteinExistence type="inferred from homology"/>
<keyword evidence="4" id="KW-0175">Coiled coil</keyword>
<evidence type="ECO:0000256" key="5">
    <source>
        <dbReference type="SAM" id="MobiDB-lite"/>
    </source>
</evidence>
<dbReference type="Pfam" id="PF13558">
    <property type="entry name" value="SbcC_Walker_B"/>
    <property type="match status" value="1"/>
</dbReference>
<dbReference type="Pfam" id="PF13555">
    <property type="entry name" value="AAA_29"/>
    <property type="match status" value="1"/>
</dbReference>
<dbReference type="EMBL" id="JANFXK010000002">
    <property type="protein sequence ID" value="MCQ4635716.1"/>
    <property type="molecule type" value="Genomic_DNA"/>
</dbReference>
<dbReference type="Gene3D" id="3.40.50.300">
    <property type="entry name" value="P-loop containing nucleotide triphosphate hydrolases"/>
    <property type="match status" value="2"/>
</dbReference>
<reference evidence="6 7" key="1">
    <citation type="submission" date="2022-06" db="EMBL/GenBank/DDBJ databases">
        <title>Isolation of gut microbiota from human fecal samples.</title>
        <authorList>
            <person name="Pamer E.G."/>
            <person name="Barat B."/>
            <person name="Waligurski E."/>
            <person name="Medina S."/>
            <person name="Paddock L."/>
            <person name="Mostad J."/>
        </authorList>
    </citation>
    <scope>NUCLEOTIDE SEQUENCE [LARGE SCALE GENOMIC DNA]</scope>
    <source>
        <strain evidence="6 7">SL.3.17</strain>
    </source>
</reference>
<feature type="coiled-coil region" evidence="4">
    <location>
        <begin position="542"/>
        <end position="658"/>
    </location>
</feature>
<evidence type="ECO:0000256" key="2">
    <source>
        <dbReference type="ARBA" id="ARBA00011322"/>
    </source>
</evidence>
<comment type="similarity">
    <text evidence="1">Belongs to the SMC family. SbcC subfamily.</text>
</comment>
<sequence>MRPIKLTMSAFGPYAGETVIEMDRLGTQGLYLITGDTGAGKTTIFDAVTYALFGAASGTVRETSMFRSKYADPAVPTFVELVFCYDREEYTVRRSPEYLRPAKKGSGTAVQKAEAQLNYPDGRVITKTRDVTEAVREILGIDRDQFTQIAMIAQGDFLKLLLAPTEERKKIFRQIFLTQNYEVLQSKLKAEALAQERQYKKVEASLEQYVNGIQCAEENPYFSHWQQAREGEPAAGDMLELIEKIIRQDSQQNEQKTEQLQQLDQRLRSLDLEIEKAKEAQKAAADLKAAQISMEREQQEQKRKKEILDRESGTAAEREELTQQIAKEKNRLPEYDELEEKSSRIKRLLGETDRKERRKKERELSIEAVDRDIRQQREALETLKDIGIEKEKTDQEIKENLRMADQLEQLSRKKKQYEKTMALWEKAALAYQGAKAQADLMQMEYAGKNQAFLDEQAGILAQELKEGEPCPVCGSLSHPQPARLTQSAPSEEEVEQARLKKEKAQEEMGKASAAAGEIKGTAEAQRAEVDQQAKQLFKDCTFDQLSRSIEEERETLNQQRLELSRTVEQQQKLANKKVELEQELPLLEKKSQEEKEGLNLDLRELAELESEIRSLREQEHSLSEKLDFSTKEDAEKHLKALTNKRSTLEKNFERAEKEWLAGKEKLTALEATVRTLNERGGHFEEMEPDKASEEKSRLEGEKNRLTQELRQIRSRLDRNQDSFSHIREKEQELKSAQEQWGWMKALSDTAGGAITGKEKIMLETYVQMTYFDRIIARANTRFMIMSDGQYELKRRCEAENNRSQSGLELDVIDHYNGTERSVKTLSGGESFKASLALALGLSDEIQSSAGGVKLDTMFVDEGFGSLDEESLRQAIQALADLTEGNRLVGIISHVSELKEKIDRQIIVKKDKFGGSRAVITV</sequence>
<organism evidence="6 7">
    <name type="scientific">Anaerovorax odorimutans</name>
    <dbReference type="NCBI Taxonomy" id="109327"/>
    <lineage>
        <taxon>Bacteria</taxon>
        <taxon>Bacillati</taxon>
        <taxon>Bacillota</taxon>
        <taxon>Clostridia</taxon>
        <taxon>Peptostreptococcales</taxon>
        <taxon>Anaerovoracaceae</taxon>
        <taxon>Anaerovorax</taxon>
    </lineage>
</organism>
<evidence type="ECO:0000313" key="6">
    <source>
        <dbReference type="EMBL" id="MCQ4635716.1"/>
    </source>
</evidence>
<feature type="region of interest" description="Disordered" evidence="5">
    <location>
        <begin position="293"/>
        <end position="319"/>
    </location>
</feature>
<dbReference type="SUPFAM" id="SSF52540">
    <property type="entry name" value="P-loop containing nucleoside triphosphate hydrolases"/>
    <property type="match status" value="1"/>
</dbReference>
<evidence type="ECO:0000256" key="3">
    <source>
        <dbReference type="ARBA" id="ARBA00013368"/>
    </source>
</evidence>
<evidence type="ECO:0000313" key="7">
    <source>
        <dbReference type="Proteomes" id="UP001524502"/>
    </source>
</evidence>
<dbReference type="PANTHER" id="PTHR32114">
    <property type="entry name" value="ABC TRANSPORTER ABCH.3"/>
    <property type="match status" value="1"/>
</dbReference>
<feature type="region of interest" description="Disordered" evidence="5">
    <location>
        <begin position="478"/>
        <end position="517"/>
    </location>
</feature>
<feature type="coiled-coil region" evidence="4">
    <location>
        <begin position="695"/>
        <end position="739"/>
    </location>
</feature>
<dbReference type="RefSeq" id="WP_256130904.1">
    <property type="nucleotide sequence ID" value="NZ_JANFXK010000002.1"/>
</dbReference>
<dbReference type="Proteomes" id="UP001524502">
    <property type="component" value="Unassembled WGS sequence"/>
</dbReference>
<protein>
    <recommendedName>
        <fullName evidence="3">Nuclease SbcCD subunit C</fullName>
    </recommendedName>
</protein>
<comment type="subunit">
    <text evidence="2">Heterodimer of SbcC and SbcD.</text>
</comment>
<gene>
    <name evidence="6" type="ORF">NE619_03155</name>
</gene>
<evidence type="ECO:0000256" key="4">
    <source>
        <dbReference type="SAM" id="Coils"/>
    </source>
</evidence>
<dbReference type="InterPro" id="IPR027417">
    <property type="entry name" value="P-loop_NTPase"/>
</dbReference>
<keyword evidence="7" id="KW-1185">Reference proteome</keyword>
<name>A0ABT1RKK6_9FIRM</name>
<dbReference type="PANTHER" id="PTHR32114:SF2">
    <property type="entry name" value="ABC TRANSPORTER ABCH.3"/>
    <property type="match status" value="1"/>
</dbReference>
<evidence type="ECO:0000256" key="1">
    <source>
        <dbReference type="ARBA" id="ARBA00006930"/>
    </source>
</evidence>
<feature type="compositionally biased region" description="Basic and acidic residues" evidence="5">
    <location>
        <begin position="495"/>
        <end position="509"/>
    </location>
</feature>
<comment type="caution">
    <text evidence="6">The sequence shown here is derived from an EMBL/GenBank/DDBJ whole genome shotgun (WGS) entry which is preliminary data.</text>
</comment>
<accession>A0ABT1RKK6</accession>
<feature type="compositionally biased region" description="Basic and acidic residues" evidence="5">
    <location>
        <begin position="294"/>
        <end position="319"/>
    </location>
</feature>